<dbReference type="HOGENOM" id="CLU_084236_1_0_1"/>
<dbReference type="PANTHER" id="PTHR38793:SF3">
    <property type="entry name" value="SMODS AND SLOG-ASSOCIATING 2TM EFFECTOR DOMAIN-CONTAINING PROTEIN"/>
    <property type="match status" value="1"/>
</dbReference>
<gene>
    <name evidence="4" type="ORF">OIDMADRAFT_119760</name>
</gene>
<feature type="region of interest" description="Disordered" evidence="1">
    <location>
        <begin position="1"/>
        <end position="25"/>
    </location>
</feature>
<dbReference type="Pfam" id="PF18142">
    <property type="entry name" value="SLATT_fungal"/>
    <property type="match status" value="1"/>
</dbReference>
<proteinExistence type="predicted"/>
<feature type="non-terminal residue" evidence="4">
    <location>
        <position position="190"/>
    </location>
</feature>
<dbReference type="InParanoid" id="A0A0C3DL17"/>
<keyword evidence="2" id="KW-0812">Transmembrane</keyword>
<keyword evidence="5" id="KW-1185">Reference proteome</keyword>
<feature type="transmembrane region" description="Helical" evidence="2">
    <location>
        <begin position="114"/>
        <end position="132"/>
    </location>
</feature>
<accession>A0A0C3DL17</accession>
<dbReference type="PANTHER" id="PTHR38793">
    <property type="entry name" value="SLATT_FUNGAL DOMAIN-CONTAINING PROTEIN-RELATED"/>
    <property type="match status" value="1"/>
</dbReference>
<dbReference type="NCBIfam" id="NF033635">
    <property type="entry name" value="SLATT_fungal"/>
    <property type="match status" value="1"/>
</dbReference>
<feature type="domain" description="SMODS and SLOG-associating 2TM effector" evidence="3">
    <location>
        <begin position="69"/>
        <end position="188"/>
    </location>
</feature>
<keyword evidence="2" id="KW-1133">Transmembrane helix</keyword>
<dbReference type="InterPro" id="IPR041622">
    <property type="entry name" value="SLATT_fungi"/>
</dbReference>
<evidence type="ECO:0000313" key="4">
    <source>
        <dbReference type="EMBL" id="KIN02703.1"/>
    </source>
</evidence>
<dbReference type="Proteomes" id="UP000054321">
    <property type="component" value="Unassembled WGS sequence"/>
</dbReference>
<organism evidence="4 5">
    <name type="scientific">Oidiodendron maius (strain Zn)</name>
    <dbReference type="NCBI Taxonomy" id="913774"/>
    <lineage>
        <taxon>Eukaryota</taxon>
        <taxon>Fungi</taxon>
        <taxon>Dikarya</taxon>
        <taxon>Ascomycota</taxon>
        <taxon>Pezizomycotina</taxon>
        <taxon>Leotiomycetes</taxon>
        <taxon>Leotiomycetes incertae sedis</taxon>
        <taxon>Myxotrichaceae</taxon>
        <taxon>Oidiodendron</taxon>
    </lineage>
</organism>
<evidence type="ECO:0000256" key="1">
    <source>
        <dbReference type="SAM" id="MobiDB-lite"/>
    </source>
</evidence>
<dbReference type="EMBL" id="KN832874">
    <property type="protein sequence ID" value="KIN02703.1"/>
    <property type="molecule type" value="Genomic_DNA"/>
</dbReference>
<evidence type="ECO:0000256" key="2">
    <source>
        <dbReference type="SAM" id="Phobius"/>
    </source>
</evidence>
<evidence type="ECO:0000259" key="3">
    <source>
        <dbReference type="Pfam" id="PF18142"/>
    </source>
</evidence>
<dbReference type="AlphaFoldDB" id="A0A0C3DL17"/>
<feature type="transmembrane region" description="Helical" evidence="2">
    <location>
        <begin position="86"/>
        <end position="108"/>
    </location>
</feature>
<protein>
    <recommendedName>
        <fullName evidence="3">SMODS and SLOG-associating 2TM effector domain-containing protein</fullName>
    </recommendedName>
</protein>
<reference evidence="4 5" key="1">
    <citation type="submission" date="2014-04" db="EMBL/GenBank/DDBJ databases">
        <authorList>
            <consortium name="DOE Joint Genome Institute"/>
            <person name="Kuo A."/>
            <person name="Martino E."/>
            <person name="Perotto S."/>
            <person name="Kohler A."/>
            <person name="Nagy L.G."/>
            <person name="Floudas D."/>
            <person name="Copeland A."/>
            <person name="Barry K.W."/>
            <person name="Cichocki N."/>
            <person name="Veneault-Fourrey C."/>
            <person name="LaButti K."/>
            <person name="Lindquist E.A."/>
            <person name="Lipzen A."/>
            <person name="Lundell T."/>
            <person name="Morin E."/>
            <person name="Murat C."/>
            <person name="Sun H."/>
            <person name="Tunlid A."/>
            <person name="Henrissat B."/>
            <person name="Grigoriev I.V."/>
            <person name="Hibbett D.S."/>
            <person name="Martin F."/>
            <person name="Nordberg H.P."/>
            <person name="Cantor M.N."/>
            <person name="Hua S.X."/>
        </authorList>
    </citation>
    <scope>NUCLEOTIDE SEQUENCE [LARGE SCALE GENOMIC DNA]</scope>
    <source>
        <strain evidence="4 5">Zn</strain>
    </source>
</reference>
<name>A0A0C3DL17_OIDMZ</name>
<dbReference type="OrthoDB" id="4472872at2759"/>
<sequence>MEHGVHEPNASSAAGSIPHVDHDGRPQISADDQLNLFRHLTGITSHPSMVHAHLVAGGRAAPNLGIYSRVVHNEQDAKRGYKRFSWLINSCLGLQIIVAAALTAMGAAGASHSAVTVFGAINTVIAGLLTFLKGSGLPNRLKYYQSEWKQIREFIEQRERDFSRPGCQLDVYVVVGIVEKMYDDVKADLE</sequence>
<keyword evidence="2" id="KW-0472">Membrane</keyword>
<evidence type="ECO:0000313" key="5">
    <source>
        <dbReference type="Proteomes" id="UP000054321"/>
    </source>
</evidence>
<reference evidence="5" key="2">
    <citation type="submission" date="2015-01" db="EMBL/GenBank/DDBJ databases">
        <title>Evolutionary Origins and Diversification of the Mycorrhizal Mutualists.</title>
        <authorList>
            <consortium name="DOE Joint Genome Institute"/>
            <consortium name="Mycorrhizal Genomics Consortium"/>
            <person name="Kohler A."/>
            <person name="Kuo A."/>
            <person name="Nagy L.G."/>
            <person name="Floudas D."/>
            <person name="Copeland A."/>
            <person name="Barry K.W."/>
            <person name="Cichocki N."/>
            <person name="Veneault-Fourrey C."/>
            <person name="LaButti K."/>
            <person name="Lindquist E.A."/>
            <person name="Lipzen A."/>
            <person name="Lundell T."/>
            <person name="Morin E."/>
            <person name="Murat C."/>
            <person name="Riley R."/>
            <person name="Ohm R."/>
            <person name="Sun H."/>
            <person name="Tunlid A."/>
            <person name="Henrissat B."/>
            <person name="Grigoriev I.V."/>
            <person name="Hibbett D.S."/>
            <person name="Martin F."/>
        </authorList>
    </citation>
    <scope>NUCLEOTIDE SEQUENCE [LARGE SCALE GENOMIC DNA]</scope>
    <source>
        <strain evidence="5">Zn</strain>
    </source>
</reference>